<gene>
    <name evidence="1" type="ORF">DLJ74_19300</name>
</gene>
<protein>
    <submittedName>
        <fullName evidence="1">PBSX family phage terminase large subunit</fullName>
    </submittedName>
</protein>
<sequence>MTKEIKFSDKQLECIYRPYDYTFDVFEGTPRSGKTTGAHFRYADYLINAEDQNHLVSAYNQEQAFRLFIDGDGTGLMHIFNGYSKIKHDEHGDHLEVHTPKGLKRVYYKGGAKVNSVGAITGMSLGSVMFCEINLLHMDFIQECFRRTFAAKNRYFLADLNPPAPNHPVISDVFDVQNTRWTHWTIQDNPIITEERKQEIYDILKKNPYLLDRDWYGKRVMPEGVIYSMFNPEKHQIPSLLGKPYEMYFVADGGQSDATSCSCNIVTRYTDEKGQSKFRLNRVANFYHSGKDTGQTKAMSTYAKEIKEFMQWCVDKYQMRYQEVFVDPACKSLREELHKIGVQTSRADNNASDAKKQGGGIEVGIERSQNAITNDQFFLIETNKYDHYDFVKEVGMYVRDDNGKPIDDFNHAMDEFRYSVNYFYHHYVL</sequence>
<dbReference type="Gene3D" id="3.30.420.280">
    <property type="match status" value="1"/>
</dbReference>
<dbReference type="InterPro" id="IPR027417">
    <property type="entry name" value="P-loop_NTPase"/>
</dbReference>
<dbReference type="NCBIfam" id="TIGR01547">
    <property type="entry name" value="phage_term_2"/>
    <property type="match status" value="1"/>
</dbReference>
<keyword evidence="2" id="KW-1185">Reference proteome</keyword>
<evidence type="ECO:0000313" key="1">
    <source>
        <dbReference type="EMBL" id="PWU66570.1"/>
    </source>
</evidence>
<comment type="caution">
    <text evidence="1">The sequence shown here is derived from an EMBL/GenBank/DDBJ whole genome shotgun (WGS) entry which is preliminary data.</text>
</comment>
<dbReference type="AlphaFoldDB" id="A0A317KV34"/>
<organism evidence="1 2">
    <name type="scientific">Gracilibacillus dipsosauri</name>
    <dbReference type="NCBI Taxonomy" id="178340"/>
    <lineage>
        <taxon>Bacteria</taxon>
        <taxon>Bacillati</taxon>
        <taxon>Bacillota</taxon>
        <taxon>Bacilli</taxon>
        <taxon>Bacillales</taxon>
        <taxon>Bacillaceae</taxon>
        <taxon>Gracilibacillus</taxon>
    </lineage>
</organism>
<dbReference type="RefSeq" id="WP_109985705.1">
    <property type="nucleotide sequence ID" value="NZ_QGTD01000021.1"/>
</dbReference>
<reference evidence="1 2" key="1">
    <citation type="submission" date="2018-05" db="EMBL/GenBank/DDBJ databases">
        <title>Genomic analysis of Gracilibacillus dipsosauri DD1 reveals novel features of a salt-tolerant amylase.</title>
        <authorList>
            <person name="Deutch C.E."/>
            <person name="Yang S."/>
        </authorList>
    </citation>
    <scope>NUCLEOTIDE SEQUENCE [LARGE SCALE GENOMIC DNA]</scope>
    <source>
        <strain evidence="1 2">DD1</strain>
    </source>
</reference>
<proteinExistence type="predicted"/>
<evidence type="ECO:0000313" key="2">
    <source>
        <dbReference type="Proteomes" id="UP000245624"/>
    </source>
</evidence>
<dbReference type="Gene3D" id="3.40.50.300">
    <property type="entry name" value="P-loop containing nucleotide triphosphate hydrolases"/>
    <property type="match status" value="1"/>
</dbReference>
<dbReference type="EMBL" id="QGTD01000021">
    <property type="protein sequence ID" value="PWU66570.1"/>
    <property type="molecule type" value="Genomic_DNA"/>
</dbReference>
<dbReference type="OrthoDB" id="4498710at2"/>
<name>A0A317KV34_9BACI</name>
<dbReference type="Proteomes" id="UP000245624">
    <property type="component" value="Unassembled WGS sequence"/>
</dbReference>
<accession>A0A317KV34</accession>
<dbReference type="InterPro" id="IPR006437">
    <property type="entry name" value="Phage_terminase_lsu"/>
</dbReference>